<evidence type="ECO:0000313" key="8">
    <source>
        <dbReference type="Proteomes" id="UP001321749"/>
    </source>
</evidence>
<evidence type="ECO:0000256" key="2">
    <source>
        <dbReference type="ARBA" id="ARBA00022801"/>
    </source>
</evidence>
<name>A0AAV9I541_9PEZI</name>
<protein>
    <submittedName>
        <fullName evidence="7">Alpha/Beta hydrolase protein</fullName>
    </submittedName>
</protein>
<dbReference type="Proteomes" id="UP001321749">
    <property type="component" value="Unassembled WGS sequence"/>
</dbReference>
<dbReference type="Gene3D" id="3.40.50.1820">
    <property type="entry name" value="alpha/beta hydrolase"/>
    <property type="match status" value="1"/>
</dbReference>
<feature type="domain" description="Peptidase S33 tripeptidyl aminopeptidase-like C-terminal" evidence="6">
    <location>
        <begin position="493"/>
        <end position="581"/>
    </location>
</feature>
<feature type="region of interest" description="Disordered" evidence="3">
    <location>
        <begin position="29"/>
        <end position="49"/>
    </location>
</feature>
<keyword evidence="8" id="KW-1185">Reference proteome</keyword>
<comment type="caution">
    <text evidence="7">The sequence shown here is derived from an EMBL/GenBank/DDBJ whole genome shotgun (WGS) entry which is preliminary data.</text>
</comment>
<accession>A0AAV9I541</accession>
<comment type="similarity">
    <text evidence="1">Belongs to the peptidase S33 family.</text>
</comment>
<evidence type="ECO:0000256" key="3">
    <source>
        <dbReference type="SAM" id="MobiDB-lite"/>
    </source>
</evidence>
<evidence type="ECO:0000259" key="5">
    <source>
        <dbReference type="Pfam" id="PF00561"/>
    </source>
</evidence>
<gene>
    <name evidence="7" type="ORF">QBC42DRAFT_343388</name>
</gene>
<dbReference type="InterPro" id="IPR029058">
    <property type="entry name" value="AB_hydrolase_fold"/>
</dbReference>
<feature type="transmembrane region" description="Helical" evidence="4">
    <location>
        <begin position="67"/>
        <end position="87"/>
    </location>
</feature>
<organism evidence="7 8">
    <name type="scientific">Cladorrhinum samala</name>
    <dbReference type="NCBI Taxonomy" id="585594"/>
    <lineage>
        <taxon>Eukaryota</taxon>
        <taxon>Fungi</taxon>
        <taxon>Dikarya</taxon>
        <taxon>Ascomycota</taxon>
        <taxon>Pezizomycotina</taxon>
        <taxon>Sordariomycetes</taxon>
        <taxon>Sordariomycetidae</taxon>
        <taxon>Sordariales</taxon>
        <taxon>Podosporaceae</taxon>
        <taxon>Cladorrhinum</taxon>
    </lineage>
</organism>
<dbReference type="PANTHER" id="PTHR43248">
    <property type="entry name" value="2-SUCCINYL-6-HYDROXY-2,4-CYCLOHEXADIENE-1-CARBOXYLATE SYNTHASE"/>
    <property type="match status" value="1"/>
</dbReference>
<dbReference type="SUPFAM" id="SSF53474">
    <property type="entry name" value="alpha/beta-Hydrolases"/>
    <property type="match status" value="1"/>
</dbReference>
<keyword evidence="2 7" id="KW-0378">Hydrolase</keyword>
<dbReference type="InterPro" id="IPR013595">
    <property type="entry name" value="Pept_S33_TAP-like_C"/>
</dbReference>
<dbReference type="Pfam" id="PF00561">
    <property type="entry name" value="Abhydrolase_1"/>
    <property type="match status" value="1"/>
</dbReference>
<proteinExistence type="inferred from homology"/>
<dbReference type="InterPro" id="IPR051601">
    <property type="entry name" value="Serine_prot/Carboxylest_S33"/>
</dbReference>
<dbReference type="InterPro" id="IPR000073">
    <property type="entry name" value="AB_hydrolase_1"/>
</dbReference>
<evidence type="ECO:0000256" key="1">
    <source>
        <dbReference type="ARBA" id="ARBA00010088"/>
    </source>
</evidence>
<reference evidence="7" key="2">
    <citation type="submission" date="2023-06" db="EMBL/GenBank/DDBJ databases">
        <authorList>
            <consortium name="Lawrence Berkeley National Laboratory"/>
            <person name="Mondo S.J."/>
            <person name="Hensen N."/>
            <person name="Bonometti L."/>
            <person name="Westerberg I."/>
            <person name="Brannstrom I.O."/>
            <person name="Guillou S."/>
            <person name="Cros-Aarteil S."/>
            <person name="Calhoun S."/>
            <person name="Haridas S."/>
            <person name="Kuo A."/>
            <person name="Pangilinan J."/>
            <person name="Riley R."/>
            <person name="Labutti K."/>
            <person name="Andreopoulos B."/>
            <person name="Lipzen A."/>
            <person name="Chen C."/>
            <person name="Yanf M."/>
            <person name="Daum C."/>
            <person name="Ng V."/>
            <person name="Clum A."/>
            <person name="Steindorff A."/>
            <person name="Ohm R."/>
            <person name="Martin F."/>
            <person name="Silar P."/>
            <person name="Natvig D."/>
            <person name="Lalanne C."/>
            <person name="Gautier V."/>
            <person name="Ament-Velasquez S.L."/>
            <person name="Kruys A."/>
            <person name="Hutchinson M.I."/>
            <person name="Powell A.J."/>
            <person name="Barry K."/>
            <person name="Miller A.N."/>
            <person name="Grigoriev I.V."/>
            <person name="Debuchy R."/>
            <person name="Gladieux P."/>
            <person name="Thoren M.H."/>
            <person name="Johannesson H."/>
        </authorList>
    </citation>
    <scope>NUCLEOTIDE SEQUENCE</scope>
    <source>
        <strain evidence="7">PSN324</strain>
    </source>
</reference>
<reference evidence="7" key="1">
    <citation type="journal article" date="2023" name="Mol. Phylogenet. Evol.">
        <title>Genome-scale phylogeny and comparative genomics of the fungal order Sordariales.</title>
        <authorList>
            <person name="Hensen N."/>
            <person name="Bonometti L."/>
            <person name="Westerberg I."/>
            <person name="Brannstrom I.O."/>
            <person name="Guillou S."/>
            <person name="Cros-Aarteil S."/>
            <person name="Calhoun S."/>
            <person name="Haridas S."/>
            <person name="Kuo A."/>
            <person name="Mondo S."/>
            <person name="Pangilinan J."/>
            <person name="Riley R."/>
            <person name="LaButti K."/>
            <person name="Andreopoulos B."/>
            <person name="Lipzen A."/>
            <person name="Chen C."/>
            <person name="Yan M."/>
            <person name="Daum C."/>
            <person name="Ng V."/>
            <person name="Clum A."/>
            <person name="Steindorff A."/>
            <person name="Ohm R.A."/>
            <person name="Martin F."/>
            <person name="Silar P."/>
            <person name="Natvig D.O."/>
            <person name="Lalanne C."/>
            <person name="Gautier V."/>
            <person name="Ament-Velasquez S.L."/>
            <person name="Kruys A."/>
            <person name="Hutchinson M.I."/>
            <person name="Powell A.J."/>
            <person name="Barry K."/>
            <person name="Miller A.N."/>
            <person name="Grigoriev I.V."/>
            <person name="Debuchy R."/>
            <person name="Gladieux P."/>
            <person name="Hiltunen Thoren M."/>
            <person name="Johannesson H."/>
        </authorList>
    </citation>
    <scope>NUCLEOTIDE SEQUENCE</scope>
    <source>
        <strain evidence="7">PSN324</strain>
    </source>
</reference>
<evidence type="ECO:0000256" key="4">
    <source>
        <dbReference type="SAM" id="Phobius"/>
    </source>
</evidence>
<evidence type="ECO:0000259" key="6">
    <source>
        <dbReference type="Pfam" id="PF08386"/>
    </source>
</evidence>
<dbReference type="EMBL" id="MU864934">
    <property type="protein sequence ID" value="KAK4466086.1"/>
    <property type="molecule type" value="Genomic_DNA"/>
</dbReference>
<dbReference type="PANTHER" id="PTHR43248:SF25">
    <property type="entry name" value="AB HYDROLASE-1 DOMAIN-CONTAINING PROTEIN-RELATED"/>
    <property type="match status" value="1"/>
</dbReference>
<dbReference type="GO" id="GO:0016787">
    <property type="term" value="F:hydrolase activity"/>
    <property type="evidence" value="ECO:0007669"/>
    <property type="project" value="UniProtKB-KW"/>
</dbReference>
<evidence type="ECO:0000313" key="7">
    <source>
        <dbReference type="EMBL" id="KAK4466086.1"/>
    </source>
</evidence>
<dbReference type="Pfam" id="PF08386">
    <property type="entry name" value="Abhydrolase_4"/>
    <property type="match status" value="1"/>
</dbReference>
<dbReference type="AlphaFoldDB" id="A0AAV9I541"/>
<feature type="domain" description="AB hydrolase-1" evidence="5">
    <location>
        <begin position="163"/>
        <end position="315"/>
    </location>
</feature>
<feature type="compositionally biased region" description="Basic and acidic residues" evidence="3">
    <location>
        <begin position="29"/>
        <end position="38"/>
    </location>
</feature>
<keyword evidence="4" id="KW-1133">Transmembrane helix</keyword>
<sequence>MPWRAHTSPKDPPKLTHTLVILLNAMDEERDREQEQERQPLLPGPAKRRRSGWGVWRRTERAYRPSASDIIALLSVVVAAALIWVFAANHAARRPRHPPHRSYDGEKIKWTACGTLADHELECANITVPMDQFNASNNQPGNRNFSIPLLRMRGKNATDNINVLLNPGGPGGSGTQFIYRKGAQINAIIGENYHLLSFDPRGVNQSVPRANCYPTDQVRRELETVRNKRLVEDSGELWAWTAAHVKGCADTMDAHGPYINTPQTAADMNSILDAVGQQDMYYWGFSYGTLLGQTYATLFPERSKRVIIDGIANQFDWYGALIDREELADTENVLAGFVDECIKAGRERCALASLAKTKQELSDKLIASITKLRDEPIGVYVNATVHGVLDYWAVMFSGVFPALYKPATWRDLADNLAALLQGNATAAYLAYAAEGSWGIAGESNEYVQLNDGASGPEKWNPINTRGDLVKTLAGYFNESIFSETMLDRYFVKRAWAVPRGHDYVPRKGVETAHPLLLLSTTYDPVCPLVSARSANDAFVGSRIVEVKGYGHCSLAVPSLCLARHVRGYLQEGKLPDANVQCEVDGKPYFAKPDEGVKAQLAGFEFLTEEEKKIHLAQLDLARDSWVGPWYK</sequence>
<keyword evidence="4" id="KW-0472">Membrane</keyword>
<keyword evidence="4" id="KW-0812">Transmembrane</keyword>